<dbReference type="PROSITE" id="PS50943">
    <property type="entry name" value="HTH_CROC1"/>
    <property type="match status" value="1"/>
</dbReference>
<proteinExistence type="predicted"/>
<keyword evidence="1" id="KW-0238">DNA-binding</keyword>
<dbReference type="KEGG" id="lack:FLP15_01965"/>
<dbReference type="Pfam" id="PF01381">
    <property type="entry name" value="HTH_3"/>
    <property type="match status" value="1"/>
</dbReference>
<evidence type="ECO:0000256" key="1">
    <source>
        <dbReference type="ARBA" id="ARBA00023125"/>
    </source>
</evidence>
<dbReference type="SMART" id="SM00530">
    <property type="entry name" value="HTH_XRE"/>
    <property type="match status" value="1"/>
</dbReference>
<feature type="domain" description="HTH cro/C1-type" evidence="2">
    <location>
        <begin position="6"/>
        <end position="60"/>
    </location>
</feature>
<evidence type="ECO:0000313" key="4">
    <source>
        <dbReference type="Proteomes" id="UP000315128"/>
    </source>
</evidence>
<dbReference type="AlphaFoldDB" id="A0A514Z6E7"/>
<dbReference type="OrthoDB" id="9805856at2"/>
<evidence type="ECO:0000259" key="2">
    <source>
        <dbReference type="PROSITE" id="PS50943"/>
    </source>
</evidence>
<dbReference type="InterPro" id="IPR010982">
    <property type="entry name" value="Lambda_DNA-bd_dom_sf"/>
</dbReference>
<dbReference type="InterPro" id="IPR001387">
    <property type="entry name" value="Cro/C1-type_HTH"/>
</dbReference>
<dbReference type="SUPFAM" id="SSF47413">
    <property type="entry name" value="lambda repressor-like DNA-binding domains"/>
    <property type="match status" value="1"/>
</dbReference>
<dbReference type="Proteomes" id="UP000315128">
    <property type="component" value="Chromosome"/>
</dbReference>
<gene>
    <name evidence="3" type="ORF">FLP15_01965</name>
</gene>
<dbReference type="RefSeq" id="WP_142765799.1">
    <property type="nucleotide sequence ID" value="NZ_CP041356.1"/>
</dbReference>
<organism evidence="3 4">
    <name type="scientific">Lactococcus protaetiae</name>
    <dbReference type="NCBI Taxonomy" id="2592653"/>
    <lineage>
        <taxon>Bacteria</taxon>
        <taxon>Bacillati</taxon>
        <taxon>Bacillota</taxon>
        <taxon>Bacilli</taxon>
        <taxon>Lactobacillales</taxon>
        <taxon>Streptococcaceae</taxon>
        <taxon>Lactococcus</taxon>
    </lineage>
</organism>
<sequence length="99" mass="11632">MLKDRLKTLRHEKRLTQKEVADKLGTSYQTYQQWERGVRTPKIASLNQLAEIFNVSTDYLAGRDDSLDELFNIIRENNPTGEDKQALIQLIDSYFKNRE</sequence>
<keyword evidence="4" id="KW-1185">Reference proteome</keyword>
<dbReference type="Gene3D" id="1.10.260.40">
    <property type="entry name" value="lambda repressor-like DNA-binding domains"/>
    <property type="match status" value="1"/>
</dbReference>
<dbReference type="PANTHER" id="PTHR46558:SF11">
    <property type="entry name" value="HTH-TYPE TRANSCRIPTIONAL REGULATOR XRE"/>
    <property type="match status" value="1"/>
</dbReference>
<dbReference type="GO" id="GO:0003677">
    <property type="term" value="F:DNA binding"/>
    <property type="evidence" value="ECO:0007669"/>
    <property type="project" value="UniProtKB-KW"/>
</dbReference>
<dbReference type="EMBL" id="CP041356">
    <property type="protein sequence ID" value="QDK70168.1"/>
    <property type="molecule type" value="Genomic_DNA"/>
</dbReference>
<name>A0A514Z6E7_9LACT</name>
<dbReference type="CDD" id="cd00093">
    <property type="entry name" value="HTH_XRE"/>
    <property type="match status" value="1"/>
</dbReference>
<accession>A0A514Z6E7</accession>
<evidence type="ECO:0000313" key="3">
    <source>
        <dbReference type="EMBL" id="QDK70168.1"/>
    </source>
</evidence>
<dbReference type="PANTHER" id="PTHR46558">
    <property type="entry name" value="TRACRIPTIONAL REGULATORY PROTEIN-RELATED-RELATED"/>
    <property type="match status" value="1"/>
</dbReference>
<reference evidence="3 4" key="1">
    <citation type="submission" date="2019-07" db="EMBL/GenBank/DDBJ databases">
        <title>Genome sequencing of KACC 19320.</title>
        <authorList>
            <person name="Heo J."/>
            <person name="Kim S.-J."/>
            <person name="Kim J.-S."/>
            <person name="Hong S.-B."/>
            <person name="Kwon S.-W."/>
        </authorList>
    </citation>
    <scope>NUCLEOTIDE SEQUENCE [LARGE SCALE GENOMIC DNA]</scope>
    <source>
        <strain evidence="3 4">KACC 19320</strain>
    </source>
</reference>
<protein>
    <submittedName>
        <fullName evidence="3">Helix-turn-helix transcriptional regulator</fullName>
    </submittedName>
</protein>